<proteinExistence type="predicted"/>
<evidence type="ECO:0000313" key="3">
    <source>
        <dbReference type="Proteomes" id="UP000215405"/>
    </source>
</evidence>
<dbReference type="InterPro" id="IPR051043">
    <property type="entry name" value="Sulfatase_Mod_Factor_Kinase"/>
</dbReference>
<dbReference type="Gene3D" id="3.90.1580.10">
    <property type="entry name" value="paralog of FGE (formylglycine-generating enzyme)"/>
    <property type="match status" value="1"/>
</dbReference>
<sequence length="249" mass="26877">MRVPTATHVLILAGIGLAGIAVTAGALAFVDWGGRSGDLSVLPETVPVRLVVEGRPKTLWVQPYELSVAEWNVCHEDGGCDLKLRSSTGADPARLPATGLNHDDAMQYVRWVSERTGHSFRLPSAAEWAEMAKTVMPEKADPIFDAPELSWASAYVLDEQKSRTLKLIGSHSRSPDGIGDLDGPVWEWTHDCYSSNIDPEHCPAFLVAGEHVTTIPFLERDPARGGCAVGSPPAHLGLRLVTDDEPPTD</sequence>
<dbReference type="EMBL" id="NBYO01000002">
    <property type="protein sequence ID" value="OXT00807.1"/>
    <property type="molecule type" value="Genomic_DNA"/>
</dbReference>
<evidence type="ECO:0000259" key="1">
    <source>
        <dbReference type="Pfam" id="PF03781"/>
    </source>
</evidence>
<accession>A0A231UY68</accession>
<comment type="caution">
    <text evidence="2">The sequence shown here is derived from an EMBL/GenBank/DDBJ whole genome shotgun (WGS) entry which is preliminary data.</text>
</comment>
<dbReference type="AlphaFoldDB" id="A0A231UY68"/>
<protein>
    <submittedName>
        <fullName evidence="2">Nitrate reductase</fullName>
    </submittedName>
</protein>
<dbReference type="InterPro" id="IPR042095">
    <property type="entry name" value="SUMF_sf"/>
</dbReference>
<dbReference type="Proteomes" id="UP000215405">
    <property type="component" value="Unassembled WGS sequence"/>
</dbReference>
<dbReference type="RefSeq" id="WP_094077624.1">
    <property type="nucleotide sequence ID" value="NZ_NBYO01000002.1"/>
</dbReference>
<dbReference type="PANTHER" id="PTHR23150">
    <property type="entry name" value="SULFATASE MODIFYING FACTOR 1, 2"/>
    <property type="match status" value="1"/>
</dbReference>
<name>A0A231UY68_9HYPH</name>
<dbReference type="GO" id="GO:0120147">
    <property type="term" value="F:formylglycine-generating oxidase activity"/>
    <property type="evidence" value="ECO:0007669"/>
    <property type="project" value="TreeGrafter"/>
</dbReference>
<dbReference type="InterPro" id="IPR005532">
    <property type="entry name" value="SUMF_dom"/>
</dbReference>
<dbReference type="SUPFAM" id="SSF56436">
    <property type="entry name" value="C-type lectin-like"/>
    <property type="match status" value="1"/>
</dbReference>
<reference evidence="3" key="1">
    <citation type="journal article" date="2017" name="Int. J. Syst. Evol. Microbiol.">
        <title>Notoacmeibacter marinus gen. nov., sp. nov., isolated from the gut of a limpet and proposal of Notoacmeibacteraceae fam. nov. in the order Rhizobiales of the class Alphaproteobacteria.</title>
        <authorList>
            <person name="Huang Z."/>
            <person name="Guo F."/>
            <person name="Lai Q."/>
        </authorList>
    </citation>
    <scope>NUCLEOTIDE SEQUENCE [LARGE SCALE GENOMIC DNA]</scope>
    <source>
        <strain evidence="3">XMTR2A4</strain>
    </source>
</reference>
<dbReference type="InterPro" id="IPR016187">
    <property type="entry name" value="CTDL_fold"/>
</dbReference>
<gene>
    <name evidence="2" type="ORF">B7H23_12080</name>
</gene>
<feature type="domain" description="Sulfatase-modifying factor enzyme-like" evidence="1">
    <location>
        <begin position="70"/>
        <end position="241"/>
    </location>
</feature>
<evidence type="ECO:0000313" key="2">
    <source>
        <dbReference type="EMBL" id="OXT00807.1"/>
    </source>
</evidence>
<organism evidence="2 3">
    <name type="scientific">Notoacmeibacter marinus</name>
    <dbReference type="NCBI Taxonomy" id="1876515"/>
    <lineage>
        <taxon>Bacteria</taxon>
        <taxon>Pseudomonadati</taxon>
        <taxon>Pseudomonadota</taxon>
        <taxon>Alphaproteobacteria</taxon>
        <taxon>Hyphomicrobiales</taxon>
        <taxon>Notoacmeibacteraceae</taxon>
        <taxon>Notoacmeibacter</taxon>
    </lineage>
</organism>
<keyword evidence="3" id="KW-1185">Reference proteome</keyword>
<dbReference type="PANTHER" id="PTHR23150:SF19">
    <property type="entry name" value="FORMYLGLYCINE-GENERATING ENZYME"/>
    <property type="match status" value="1"/>
</dbReference>
<dbReference type="Pfam" id="PF03781">
    <property type="entry name" value="FGE-sulfatase"/>
    <property type="match status" value="1"/>
</dbReference>